<evidence type="ECO:0000313" key="3">
    <source>
        <dbReference type="Proteomes" id="UP000321721"/>
    </source>
</evidence>
<gene>
    <name evidence="2" type="primary">porV</name>
    <name evidence="2" type="ORF">FRY74_07395</name>
</gene>
<comment type="caution">
    <text evidence="2">The sequence shown here is derived from an EMBL/GenBank/DDBJ whole genome shotgun (WGS) entry which is preliminary data.</text>
</comment>
<dbReference type="OrthoDB" id="9758448at2"/>
<dbReference type="NCBIfam" id="NF033710">
    <property type="entry name" value="T9SS_OM_PorV"/>
    <property type="match status" value="1"/>
</dbReference>
<dbReference type="InterPro" id="IPR045741">
    <property type="entry name" value="PorV"/>
</dbReference>
<dbReference type="Pfam" id="PF19572">
    <property type="entry name" value="PorV"/>
    <property type="match status" value="1"/>
</dbReference>
<protein>
    <submittedName>
        <fullName evidence="2">Type IX secretion system outer membrane channel protein PorV</fullName>
    </submittedName>
</protein>
<dbReference type="NCBIfam" id="NF033709">
    <property type="entry name" value="PorV_fam"/>
    <property type="match status" value="1"/>
</dbReference>
<dbReference type="Gene3D" id="2.40.160.60">
    <property type="entry name" value="Outer membrane protein transport protein (OMPP1/FadL/TodX)"/>
    <property type="match status" value="2"/>
</dbReference>
<sequence length="404" mass="43959">MKRVVLGLLTVISVSQIKAQSDLNRGALQLNTITTAVPFLLIAPDSRAGALGDAGVATSPDANSIHWNPAKMAFIEKEMGVSISYSPWLRRLVPDISLSYVSLYKKLGDDHAIGGSLRYFSLGDIKFTDETGNALGDFRPAEFAVDIAYARKLSDRFSGGIAARYIYSNLTGGIDVSGAGTRAGTSFAVDVSGFYTNEDAELFGQDVIFNVGLNVSNIGAKISYTDDANKDFIPINMKLGQSLAFVLDDYNSIAIITDVNKLLVPTPPIYATDDKGDPIIDNTTGEQVIESGKDPNVGIMSGMIQSFSDAPGGFSEELKEYNLSAGLEYWYNKQFAVRTGYFHEHLTKGNRKYVTLGAGLKMNVFSVDFSYLIAMTQNNPLANTMRFSLMFNFEDFKKQGKSGE</sequence>
<dbReference type="SUPFAM" id="SSF56935">
    <property type="entry name" value="Porins"/>
    <property type="match status" value="1"/>
</dbReference>
<dbReference type="EMBL" id="VOOS01000003">
    <property type="protein sequence ID" value="TXB65237.1"/>
    <property type="molecule type" value="Genomic_DNA"/>
</dbReference>
<keyword evidence="3" id="KW-1185">Reference proteome</keyword>
<name>A0A5C6RSY4_9FLAO</name>
<proteinExistence type="predicted"/>
<evidence type="ECO:0000259" key="1">
    <source>
        <dbReference type="Pfam" id="PF19572"/>
    </source>
</evidence>
<dbReference type="AlphaFoldDB" id="A0A5C6RSY4"/>
<organism evidence="2 3">
    <name type="scientific">Vicingus serpentipes</name>
    <dbReference type="NCBI Taxonomy" id="1926625"/>
    <lineage>
        <taxon>Bacteria</taxon>
        <taxon>Pseudomonadati</taxon>
        <taxon>Bacteroidota</taxon>
        <taxon>Flavobacteriia</taxon>
        <taxon>Flavobacteriales</taxon>
        <taxon>Vicingaceae</taxon>
        <taxon>Vicingus</taxon>
    </lineage>
</organism>
<accession>A0A5C6RSY4</accession>
<dbReference type="InterPro" id="IPR047799">
    <property type="entry name" value="T9SS_OM_PorV"/>
</dbReference>
<feature type="domain" description="Type IX secretion system protein PorV" evidence="1">
    <location>
        <begin position="30"/>
        <end position="268"/>
    </location>
</feature>
<dbReference type="RefSeq" id="WP_147100093.1">
    <property type="nucleotide sequence ID" value="NZ_VOOS01000003.1"/>
</dbReference>
<dbReference type="Proteomes" id="UP000321721">
    <property type="component" value="Unassembled WGS sequence"/>
</dbReference>
<evidence type="ECO:0000313" key="2">
    <source>
        <dbReference type="EMBL" id="TXB65237.1"/>
    </source>
</evidence>
<reference evidence="2 3" key="1">
    <citation type="submission" date="2019-08" db="EMBL/GenBank/DDBJ databases">
        <title>Genome of Vicingus serpentipes NCIMB 15042.</title>
        <authorList>
            <person name="Bowman J.P."/>
        </authorList>
    </citation>
    <scope>NUCLEOTIDE SEQUENCE [LARGE SCALE GENOMIC DNA]</scope>
    <source>
        <strain evidence="2 3">NCIMB 15042</strain>
    </source>
</reference>